<gene>
    <name evidence="1" type="ORF">CPELLU_LOCUS5986</name>
</gene>
<dbReference type="EMBL" id="CAJVQA010003604">
    <property type="protein sequence ID" value="CAG8578749.1"/>
    <property type="molecule type" value="Genomic_DNA"/>
</dbReference>
<organism evidence="1 2">
    <name type="scientific">Cetraspora pellucida</name>
    <dbReference type="NCBI Taxonomy" id="1433469"/>
    <lineage>
        <taxon>Eukaryota</taxon>
        <taxon>Fungi</taxon>
        <taxon>Fungi incertae sedis</taxon>
        <taxon>Mucoromycota</taxon>
        <taxon>Glomeromycotina</taxon>
        <taxon>Glomeromycetes</taxon>
        <taxon>Diversisporales</taxon>
        <taxon>Gigasporaceae</taxon>
        <taxon>Cetraspora</taxon>
    </lineage>
</organism>
<dbReference type="Proteomes" id="UP000789759">
    <property type="component" value="Unassembled WGS sequence"/>
</dbReference>
<accession>A0A9N9BW90</accession>
<name>A0A9N9BW90_9GLOM</name>
<keyword evidence="2" id="KW-1185">Reference proteome</keyword>
<comment type="caution">
    <text evidence="1">The sequence shown here is derived from an EMBL/GenBank/DDBJ whole genome shotgun (WGS) entry which is preliminary data.</text>
</comment>
<proteinExistence type="predicted"/>
<dbReference type="AlphaFoldDB" id="A0A9N9BW90"/>
<evidence type="ECO:0000313" key="2">
    <source>
        <dbReference type="Proteomes" id="UP000789759"/>
    </source>
</evidence>
<protein>
    <submittedName>
        <fullName evidence="1">14770_t:CDS:1</fullName>
    </submittedName>
</protein>
<reference evidence="1" key="1">
    <citation type="submission" date="2021-06" db="EMBL/GenBank/DDBJ databases">
        <authorList>
            <person name="Kallberg Y."/>
            <person name="Tangrot J."/>
            <person name="Rosling A."/>
        </authorList>
    </citation>
    <scope>NUCLEOTIDE SEQUENCE</scope>
    <source>
        <strain evidence="1">FL966</strain>
    </source>
</reference>
<evidence type="ECO:0000313" key="1">
    <source>
        <dbReference type="EMBL" id="CAG8578749.1"/>
    </source>
</evidence>
<sequence>MYLTAMHLPRRSFYCYTWADAITFYCPIVKAKIPFQNAPLDEVEDAKNITVPNSKFCE</sequence>